<dbReference type="EMBL" id="FMSV02000458">
    <property type="protein sequence ID" value="SEH06268.1"/>
    <property type="molecule type" value="Genomic_DNA"/>
</dbReference>
<keyword evidence="4" id="KW-1185">Reference proteome</keyword>
<name>A0A1H6F819_9GAMM</name>
<keyword evidence="1" id="KW-1277">Toxin-antitoxin system</keyword>
<evidence type="ECO:0000256" key="1">
    <source>
        <dbReference type="ARBA" id="ARBA00022649"/>
    </source>
</evidence>
<dbReference type="AlphaFoldDB" id="A0A1H6F819"/>
<sequence>MNVHFERSFLRDIRKIRDKQLLDQIEKIITDVKQAESLDVMRNLKKLQGYNTFYRIRLRDYRLGLEYMDGDIVFVRILHRRDIYRYFP</sequence>
<dbReference type="EMBL" id="FMSV02000395">
    <property type="protein sequence ID" value="SEH05858.1"/>
    <property type="molecule type" value="Genomic_DNA"/>
</dbReference>
<dbReference type="Proteomes" id="UP000236724">
    <property type="component" value="Unassembled WGS sequence"/>
</dbReference>
<dbReference type="RefSeq" id="WP_103919716.1">
    <property type="nucleotide sequence ID" value="NZ_FMSV02000395.1"/>
</dbReference>
<evidence type="ECO:0000313" key="4">
    <source>
        <dbReference type="Proteomes" id="UP000236724"/>
    </source>
</evidence>
<dbReference type="InterPro" id="IPR052747">
    <property type="entry name" value="TA_system_RelE_toxin"/>
</dbReference>
<protein>
    <submittedName>
        <fullName evidence="3">Plasmid stabilisation system protein</fullName>
    </submittedName>
</protein>
<dbReference type="InterPro" id="IPR007712">
    <property type="entry name" value="RelE/ParE_toxin"/>
</dbReference>
<dbReference type="Pfam" id="PF05016">
    <property type="entry name" value="ParE_toxin"/>
    <property type="match status" value="1"/>
</dbReference>
<dbReference type="OrthoDB" id="163524at2"/>
<dbReference type="PANTHER" id="PTHR38813:SF1">
    <property type="entry name" value="TOXIN RELE1-RELATED"/>
    <property type="match status" value="1"/>
</dbReference>
<gene>
    <name evidence="2" type="ORF">MBHS_01713</name>
    <name evidence="3" type="ORF">MBHS_02123</name>
</gene>
<dbReference type="PANTHER" id="PTHR38813">
    <property type="match status" value="1"/>
</dbReference>
<evidence type="ECO:0000313" key="2">
    <source>
        <dbReference type="EMBL" id="SEH05858.1"/>
    </source>
</evidence>
<evidence type="ECO:0000313" key="3">
    <source>
        <dbReference type="EMBL" id="SEH06268.1"/>
    </source>
</evidence>
<organism evidence="3 4">
    <name type="scientific">Candidatus Venteria ishoeyi</name>
    <dbReference type="NCBI Taxonomy" id="1899563"/>
    <lineage>
        <taxon>Bacteria</taxon>
        <taxon>Pseudomonadati</taxon>
        <taxon>Pseudomonadota</taxon>
        <taxon>Gammaproteobacteria</taxon>
        <taxon>Thiotrichales</taxon>
        <taxon>Thiotrichaceae</taxon>
        <taxon>Venteria</taxon>
    </lineage>
</organism>
<dbReference type="Gene3D" id="3.30.2310.20">
    <property type="entry name" value="RelE-like"/>
    <property type="match status" value="1"/>
</dbReference>
<accession>A0A1H6F819</accession>
<dbReference type="InterPro" id="IPR035093">
    <property type="entry name" value="RelE/ParE_toxin_dom_sf"/>
</dbReference>
<proteinExistence type="predicted"/>
<dbReference type="SUPFAM" id="SSF143011">
    <property type="entry name" value="RelE-like"/>
    <property type="match status" value="1"/>
</dbReference>
<reference evidence="3 4" key="1">
    <citation type="submission" date="2016-10" db="EMBL/GenBank/DDBJ databases">
        <authorList>
            <person name="de Groot N.N."/>
        </authorList>
    </citation>
    <scope>NUCLEOTIDE SEQUENCE [LARGE SCALE GENOMIC DNA]</scope>
    <source>
        <strain evidence="3">MBHS1</strain>
    </source>
</reference>